<feature type="chain" id="PRO_5017289644" description="Protease 3" evidence="15">
    <location>
        <begin position="25"/>
        <end position="1033"/>
    </location>
</feature>
<dbReference type="InterPro" id="IPR011765">
    <property type="entry name" value="Pept_M16_N"/>
</dbReference>
<evidence type="ECO:0000256" key="15">
    <source>
        <dbReference type="SAM" id="SignalP"/>
    </source>
</evidence>
<evidence type="ECO:0000256" key="6">
    <source>
        <dbReference type="ARBA" id="ARBA00022670"/>
    </source>
</evidence>
<evidence type="ECO:0000259" key="16">
    <source>
        <dbReference type="Pfam" id="PF00675"/>
    </source>
</evidence>
<comment type="function">
    <text evidence="2">Endopeptidase that degrades small peptides of less than 7 kDa, such as glucagon and insulin.</text>
</comment>
<dbReference type="GO" id="GO:0005737">
    <property type="term" value="C:cytoplasm"/>
    <property type="evidence" value="ECO:0007669"/>
    <property type="project" value="UniProtKB-ARBA"/>
</dbReference>
<evidence type="ECO:0000259" key="18">
    <source>
        <dbReference type="Pfam" id="PF16187"/>
    </source>
</evidence>
<evidence type="ECO:0000313" key="20">
    <source>
        <dbReference type="EMBL" id="SES84414.1"/>
    </source>
</evidence>
<evidence type="ECO:0000256" key="5">
    <source>
        <dbReference type="ARBA" id="ARBA00017565"/>
    </source>
</evidence>
<dbReference type="SUPFAM" id="SSF63411">
    <property type="entry name" value="LuxS/MPP-like metallohydrolase"/>
    <property type="match status" value="4"/>
</dbReference>
<dbReference type="PROSITE" id="PS00143">
    <property type="entry name" value="INSULINASE"/>
    <property type="match status" value="1"/>
</dbReference>
<dbReference type="STRING" id="1123402.SAMN02583745_00668"/>
<accession>A0A1H9ZRT5</accession>
<evidence type="ECO:0000256" key="13">
    <source>
        <dbReference type="ARBA" id="ARBA00033450"/>
    </source>
</evidence>
<evidence type="ECO:0000313" key="21">
    <source>
        <dbReference type="Proteomes" id="UP000242642"/>
    </source>
</evidence>
<evidence type="ECO:0000256" key="12">
    <source>
        <dbReference type="ARBA" id="ARBA00031184"/>
    </source>
</evidence>
<dbReference type="EC" id="3.4.24.55" evidence="4"/>
<dbReference type="AlphaFoldDB" id="A0A1H9ZRT5"/>
<dbReference type="InterPro" id="IPR011249">
    <property type="entry name" value="Metalloenz_LuxS/M16"/>
</dbReference>
<feature type="signal peptide" evidence="15">
    <location>
        <begin position="1"/>
        <end position="24"/>
    </location>
</feature>
<dbReference type="PANTHER" id="PTHR43690:SF18">
    <property type="entry name" value="INSULIN-DEGRADING ENZYME-RELATED"/>
    <property type="match status" value="1"/>
</dbReference>
<dbReference type="InterPro" id="IPR001431">
    <property type="entry name" value="Pept_M16_Zn_BS"/>
</dbReference>
<comment type="cofactor">
    <cofactor evidence="1">
        <name>Zn(2+)</name>
        <dbReference type="ChEBI" id="CHEBI:29105"/>
    </cofactor>
</comment>
<protein>
    <recommendedName>
        <fullName evidence="5">Protease 3</fullName>
        <ecNumber evidence="4">3.4.24.55</ecNumber>
    </recommendedName>
    <alternativeName>
        <fullName evidence="13">Pitrilysin</fullName>
    </alternativeName>
    <alternativeName>
        <fullName evidence="12">Protease III</fullName>
    </alternativeName>
    <alternativeName>
        <fullName evidence="11">Protease pi</fullName>
    </alternativeName>
</protein>
<keyword evidence="7" id="KW-0479">Metal-binding</keyword>
<comment type="similarity">
    <text evidence="3 14">Belongs to the peptidase M16 family.</text>
</comment>
<dbReference type="GO" id="GO:0046872">
    <property type="term" value="F:metal ion binding"/>
    <property type="evidence" value="ECO:0007669"/>
    <property type="project" value="UniProtKB-KW"/>
</dbReference>
<keyword evidence="6 20" id="KW-0645">Protease</keyword>
<dbReference type="RefSeq" id="WP_093317806.1">
    <property type="nucleotide sequence ID" value="NZ_FOHV01000004.1"/>
</dbReference>
<keyword evidence="9" id="KW-0862">Zinc</keyword>
<proteinExistence type="inferred from homology"/>
<dbReference type="EMBL" id="FOHV01000004">
    <property type="protein sequence ID" value="SES84414.1"/>
    <property type="molecule type" value="Genomic_DNA"/>
</dbReference>
<evidence type="ECO:0000256" key="1">
    <source>
        <dbReference type="ARBA" id="ARBA00001947"/>
    </source>
</evidence>
<dbReference type="Pfam" id="PF05193">
    <property type="entry name" value="Peptidase_M16_C"/>
    <property type="match status" value="1"/>
</dbReference>
<keyword evidence="8" id="KW-0378">Hydrolase</keyword>
<reference evidence="21" key="1">
    <citation type="submission" date="2016-10" db="EMBL/GenBank/DDBJ databases">
        <authorList>
            <person name="Varghese N."/>
            <person name="Submissions S."/>
        </authorList>
    </citation>
    <scope>NUCLEOTIDE SEQUENCE [LARGE SCALE GENOMIC DNA]</scope>
    <source>
        <strain evidence="21">DSM 18579</strain>
    </source>
</reference>
<evidence type="ECO:0000259" key="19">
    <source>
        <dbReference type="Pfam" id="PF22456"/>
    </source>
</evidence>
<dbReference type="Pfam" id="PF22456">
    <property type="entry name" value="PqqF-like_C_4"/>
    <property type="match status" value="1"/>
</dbReference>
<feature type="domain" description="Coenzyme PQQ synthesis protein F-like C-terminal lobe" evidence="19">
    <location>
        <begin position="852"/>
        <end position="950"/>
    </location>
</feature>
<name>A0A1H9ZRT5_9GAMM</name>
<dbReference type="PANTHER" id="PTHR43690">
    <property type="entry name" value="NARDILYSIN"/>
    <property type="match status" value="1"/>
</dbReference>
<feature type="domain" description="Peptidase M16 C-terminal" evidence="17">
    <location>
        <begin position="248"/>
        <end position="431"/>
    </location>
</feature>
<dbReference type="InterPro" id="IPR007863">
    <property type="entry name" value="Peptidase_M16_C"/>
</dbReference>
<dbReference type="Pfam" id="PF00675">
    <property type="entry name" value="Peptidase_M16"/>
    <property type="match status" value="1"/>
</dbReference>
<evidence type="ECO:0000259" key="17">
    <source>
        <dbReference type="Pfam" id="PF05193"/>
    </source>
</evidence>
<feature type="domain" description="Peptidase M16 N-terminal" evidence="16">
    <location>
        <begin position="85"/>
        <end position="221"/>
    </location>
</feature>
<keyword evidence="15" id="KW-0732">Signal</keyword>
<dbReference type="Proteomes" id="UP000242642">
    <property type="component" value="Unassembled WGS sequence"/>
</dbReference>
<sequence length="1033" mass="116280">MSKNKKLKKSILTTSLIAALMSLSVEHTRLNLSKVNANDVIQSQDIASKEISQNHTWTVLPNKINKSPADNRDYQAIKLANGMTVLLVSDPKATRSLGVLALPIGSLDDPKDQQGLAHYLEHMVLMGSTKYPEPSGFSEFLNKHGGSHNASTASYRTNYYFEIDDSGLDEALDRLADAIASPLLDPSNADKERNAVNAELTLARSRDGMRMAQVSSETINPNHPASQFFGGNLETLRDKPGSQLQSTLVEFYQKFYSSNYMVGVIYSPRPVTELAKLANETFGRIQDKSATVPIIKEPIVRKEDKGVIINYVPVQPLKQLQIEFRLPDTHIDTKSLAFLEKNETYISYLIGNSSQGSLAQTLKSQGLIESIYAGASLEQNRNAGIFSINIDLTDKGLKSRDKIIAAVFNYLNLIKTQGIEQSYFDEVKRVLNIDYEFPTLTRDMDYVSGLAENMLIRPIEHVVDADNAISTFNKDAILSRLSDMTIDNARIWFISPEEPHTKTAYFMQAPYQVNAISDEQKAKWRTLEKEWHFSLPQLNPYLADDFSIHYDASQIIAKPARIENSELANLSQDTSLATAAIKVFSMPSKAFIEKPNADITLTLRSPLPKAQLSPEQKMNNQILFALSDYLAGLALDELSYQASVAGIDFSSYYNNGLVISANGYTQHLLELMMSLTKQYATFIPTEQQFNQAKVWYLDQLLTADKVKPFELALQPLQTVSRVPYFEREARRIALEKLSIKDLIDYRDSLFKEKQFELLSVGNLTKTQIANFIHQFNQSLPDGIAKQGESFEADFGRRIVFDKPRQIQLTREGTTTDSALAAVYLPIQTLTSNAQNRSDIESSNSHNEATTKLLNEIIQPWFYDKLRSQEQLGYALFTLPFSLGEQWGIGFLIQSNIKQPAQLLTYFNAFYDEASSKLEKLDDSTFKQYQSGLLAQLNEPSQTLNEEANQFKADFFRGRYDFNAKETLITSVENLTRNDVVAFFNQTVLGQNRFAILSELSGTEQDTPEFTQDSNWSKVENVSTLQSTLTIEQQ</sequence>
<evidence type="ECO:0000256" key="2">
    <source>
        <dbReference type="ARBA" id="ARBA00002184"/>
    </source>
</evidence>
<evidence type="ECO:0000256" key="14">
    <source>
        <dbReference type="RuleBase" id="RU004447"/>
    </source>
</evidence>
<dbReference type="NCBIfam" id="NF011681">
    <property type="entry name" value="PRK15101.1"/>
    <property type="match status" value="1"/>
</dbReference>
<dbReference type="Pfam" id="PF16187">
    <property type="entry name" value="Peptidase_M16_M"/>
    <property type="match status" value="1"/>
</dbReference>
<gene>
    <name evidence="20" type="ORF">SAMN02583745_00668</name>
</gene>
<dbReference type="InterPro" id="IPR032632">
    <property type="entry name" value="Peptidase_M16_M"/>
</dbReference>
<dbReference type="Gene3D" id="3.30.830.10">
    <property type="entry name" value="Metalloenzyme, LuxS/M16 peptidase-like"/>
    <property type="match status" value="4"/>
</dbReference>
<evidence type="ECO:0000256" key="3">
    <source>
        <dbReference type="ARBA" id="ARBA00007261"/>
    </source>
</evidence>
<feature type="domain" description="Peptidase M16 middle/third" evidence="18">
    <location>
        <begin position="436"/>
        <end position="728"/>
    </location>
</feature>
<dbReference type="GO" id="GO:0006508">
    <property type="term" value="P:proteolysis"/>
    <property type="evidence" value="ECO:0007669"/>
    <property type="project" value="UniProtKB-KW"/>
</dbReference>
<evidence type="ECO:0000256" key="9">
    <source>
        <dbReference type="ARBA" id="ARBA00022833"/>
    </source>
</evidence>
<evidence type="ECO:0000256" key="8">
    <source>
        <dbReference type="ARBA" id="ARBA00022801"/>
    </source>
</evidence>
<evidence type="ECO:0000256" key="7">
    <source>
        <dbReference type="ARBA" id="ARBA00022723"/>
    </source>
</evidence>
<dbReference type="GO" id="GO:0004222">
    <property type="term" value="F:metalloendopeptidase activity"/>
    <property type="evidence" value="ECO:0007669"/>
    <property type="project" value="UniProtKB-EC"/>
</dbReference>
<keyword evidence="21" id="KW-1185">Reference proteome</keyword>
<dbReference type="InterPro" id="IPR054734">
    <property type="entry name" value="PqqF-like_C_4"/>
</dbReference>
<keyword evidence="10" id="KW-0482">Metalloprotease</keyword>
<evidence type="ECO:0000256" key="10">
    <source>
        <dbReference type="ARBA" id="ARBA00023049"/>
    </source>
</evidence>
<dbReference type="OrthoDB" id="9811314at2"/>
<evidence type="ECO:0000256" key="4">
    <source>
        <dbReference type="ARBA" id="ARBA00012449"/>
    </source>
</evidence>
<evidence type="ECO:0000256" key="11">
    <source>
        <dbReference type="ARBA" id="ARBA00029597"/>
    </source>
</evidence>
<organism evidence="20 21">
    <name type="scientific">Thorsellia anophelis DSM 18579</name>
    <dbReference type="NCBI Taxonomy" id="1123402"/>
    <lineage>
        <taxon>Bacteria</taxon>
        <taxon>Pseudomonadati</taxon>
        <taxon>Pseudomonadota</taxon>
        <taxon>Gammaproteobacteria</taxon>
        <taxon>Enterobacterales</taxon>
        <taxon>Thorselliaceae</taxon>
        <taxon>Thorsellia</taxon>
    </lineage>
</organism>
<dbReference type="InterPro" id="IPR050626">
    <property type="entry name" value="Peptidase_M16"/>
</dbReference>
<dbReference type="FunFam" id="3.30.830.10:FF:000012">
    <property type="entry name" value="Protease 3"/>
    <property type="match status" value="1"/>
</dbReference>